<protein>
    <submittedName>
        <fullName evidence="2">Transcriptional regulator ArgP, LysR family</fullName>
    </submittedName>
</protein>
<feature type="compositionally biased region" description="Basic and acidic residues" evidence="1">
    <location>
        <begin position="193"/>
        <end position="202"/>
    </location>
</feature>
<gene>
    <name evidence="2" type="ORF">AVDCRST_MAG65-141</name>
</gene>
<feature type="compositionally biased region" description="Low complexity" evidence="1">
    <location>
        <begin position="103"/>
        <end position="122"/>
    </location>
</feature>
<feature type="compositionally biased region" description="Basic residues" evidence="1">
    <location>
        <begin position="155"/>
        <end position="164"/>
    </location>
</feature>
<dbReference type="AlphaFoldDB" id="A0A6J4R5E4"/>
<feature type="compositionally biased region" description="Basic residues" evidence="1">
    <location>
        <begin position="83"/>
        <end position="94"/>
    </location>
</feature>
<reference evidence="2" key="1">
    <citation type="submission" date="2020-02" db="EMBL/GenBank/DDBJ databases">
        <authorList>
            <person name="Meier V. D."/>
        </authorList>
    </citation>
    <scope>NUCLEOTIDE SEQUENCE</scope>
    <source>
        <strain evidence="2">AVDCRST_MAG65</strain>
    </source>
</reference>
<organism evidence="2">
    <name type="scientific">uncultured Solirubrobacteraceae bacterium</name>
    <dbReference type="NCBI Taxonomy" id="1162706"/>
    <lineage>
        <taxon>Bacteria</taxon>
        <taxon>Bacillati</taxon>
        <taxon>Actinomycetota</taxon>
        <taxon>Thermoleophilia</taxon>
        <taxon>Solirubrobacterales</taxon>
        <taxon>Solirubrobacteraceae</taxon>
        <taxon>environmental samples</taxon>
    </lineage>
</organism>
<dbReference type="EMBL" id="CADCVL010000023">
    <property type="protein sequence ID" value="CAA9464576.1"/>
    <property type="molecule type" value="Genomic_DNA"/>
</dbReference>
<name>A0A6J4R5E4_9ACTN</name>
<feature type="compositionally biased region" description="Basic residues" evidence="1">
    <location>
        <begin position="123"/>
        <end position="134"/>
    </location>
</feature>
<accession>A0A6J4R5E4</accession>
<proteinExistence type="predicted"/>
<evidence type="ECO:0000313" key="2">
    <source>
        <dbReference type="EMBL" id="CAA9464576.1"/>
    </source>
</evidence>
<feature type="region of interest" description="Disordered" evidence="1">
    <location>
        <begin position="1"/>
        <end position="202"/>
    </location>
</feature>
<evidence type="ECO:0000256" key="1">
    <source>
        <dbReference type="SAM" id="MobiDB-lite"/>
    </source>
</evidence>
<feature type="compositionally biased region" description="Basic and acidic residues" evidence="1">
    <location>
        <begin position="141"/>
        <end position="151"/>
    </location>
</feature>
<feature type="non-terminal residue" evidence="2">
    <location>
        <position position="202"/>
    </location>
</feature>
<sequence length="202" mass="21500">LPRHLGASDAGAAGGRSVLRHPPGGPGAHRRPAARRQRDGGHHRRRRARPRMRRHAAGGDALPPDGGAGLRRAVVPGGPQRASVRRGARGRLRPQGRPAAPLSAPAYARSDRAAAASCAVHRGLPRRRGARLRLGHAAGPAERRGAGDGRAGRTGSRRQRRRRPVLAAVEAPRSLAGPRGRGRHRRRPPAADPVRRDGRRAL</sequence>
<feature type="compositionally biased region" description="Basic residues" evidence="1">
    <location>
        <begin position="28"/>
        <end position="56"/>
    </location>
</feature>
<feature type="non-terminal residue" evidence="2">
    <location>
        <position position="1"/>
    </location>
</feature>